<dbReference type="GO" id="GO:0005737">
    <property type="term" value="C:cytoplasm"/>
    <property type="evidence" value="ECO:0007669"/>
    <property type="project" value="TreeGrafter"/>
</dbReference>
<dbReference type="NCBIfam" id="TIGR01391">
    <property type="entry name" value="dnaG"/>
    <property type="match status" value="1"/>
</dbReference>
<dbReference type="SMART" id="SM00400">
    <property type="entry name" value="ZnF_CHCC"/>
    <property type="match status" value="1"/>
</dbReference>
<dbReference type="PANTHER" id="PTHR30313:SF2">
    <property type="entry name" value="DNA PRIMASE"/>
    <property type="match status" value="1"/>
</dbReference>
<comment type="cofactor">
    <cofactor evidence="12 13 14">
        <name>Zn(2+)</name>
        <dbReference type="ChEBI" id="CHEBI:29105"/>
    </cofactor>
    <text evidence="12 13 14">Binds 1 zinc ion per monomer.</text>
</comment>
<comment type="subunit">
    <text evidence="12">Monomer. Interacts with DnaB.</text>
</comment>
<dbReference type="EC" id="2.7.7.101" evidence="12"/>
<comment type="similarity">
    <text evidence="12 13">Belongs to the DnaG primase family.</text>
</comment>
<dbReference type="GO" id="GO:0008270">
    <property type="term" value="F:zinc ion binding"/>
    <property type="evidence" value="ECO:0007669"/>
    <property type="project" value="UniProtKB-UniRule"/>
</dbReference>
<dbReference type="Gene3D" id="1.10.860.10">
    <property type="entry name" value="DNAb Helicase, Chain A"/>
    <property type="match status" value="1"/>
</dbReference>
<evidence type="ECO:0000256" key="2">
    <source>
        <dbReference type="ARBA" id="ARBA00022515"/>
    </source>
</evidence>
<organism evidence="16 17">
    <name type="scientific">Caloramator fervidus</name>
    <dbReference type="NCBI Taxonomy" id="29344"/>
    <lineage>
        <taxon>Bacteria</taxon>
        <taxon>Bacillati</taxon>
        <taxon>Bacillota</taxon>
        <taxon>Clostridia</taxon>
        <taxon>Eubacteriales</taxon>
        <taxon>Clostridiaceae</taxon>
        <taxon>Caloramator</taxon>
    </lineage>
</organism>
<dbReference type="OrthoDB" id="9803773at2"/>
<evidence type="ECO:0000259" key="15">
    <source>
        <dbReference type="PROSITE" id="PS50880"/>
    </source>
</evidence>
<keyword evidence="6 12" id="KW-0479">Metal-binding</keyword>
<dbReference type="GO" id="GO:0000428">
    <property type="term" value="C:DNA-directed RNA polymerase complex"/>
    <property type="evidence" value="ECO:0007669"/>
    <property type="project" value="UniProtKB-KW"/>
</dbReference>
<keyword evidence="10 12" id="KW-0238">DNA-binding</keyword>
<dbReference type="InterPro" id="IPR002694">
    <property type="entry name" value="Znf_CHC2"/>
</dbReference>
<dbReference type="Pfam" id="PF01807">
    <property type="entry name" value="Zn_ribbon_DnaG"/>
    <property type="match status" value="1"/>
</dbReference>
<gene>
    <name evidence="12" type="primary">dnaG</name>
    <name evidence="16" type="ORF">SAMN05660865_00888</name>
</gene>
<dbReference type="PANTHER" id="PTHR30313">
    <property type="entry name" value="DNA PRIMASE"/>
    <property type="match status" value="1"/>
</dbReference>
<comment type="catalytic activity">
    <reaction evidence="12">
        <text>ssDNA + n NTP = ssDNA/pppN(pN)n-1 hybrid + (n-1) diphosphate.</text>
        <dbReference type="EC" id="2.7.7.101"/>
    </reaction>
</comment>
<dbReference type="Gene3D" id="3.90.580.10">
    <property type="entry name" value="Zinc finger, CHC2-type domain"/>
    <property type="match status" value="1"/>
</dbReference>
<keyword evidence="1 12" id="KW-0240">DNA-directed RNA polymerase</keyword>
<evidence type="ECO:0000313" key="16">
    <source>
        <dbReference type="EMBL" id="SEF73952.1"/>
    </source>
</evidence>
<keyword evidence="3 12" id="KW-0808">Transferase</keyword>
<comment type="function">
    <text evidence="12 13">RNA polymerase that catalyzes the synthesis of short RNA molecules used as primers for DNA polymerase during DNA replication.</text>
</comment>
<evidence type="ECO:0000256" key="10">
    <source>
        <dbReference type="ARBA" id="ARBA00023125"/>
    </source>
</evidence>
<keyword evidence="8 12" id="KW-0862">Zinc</keyword>
<dbReference type="EMBL" id="FNUK01000009">
    <property type="protein sequence ID" value="SEF73952.1"/>
    <property type="molecule type" value="Genomic_DNA"/>
</dbReference>
<dbReference type="CDD" id="cd03364">
    <property type="entry name" value="TOPRIM_DnaG_primases"/>
    <property type="match status" value="1"/>
</dbReference>
<keyword evidence="4 12" id="KW-0548">Nucleotidyltransferase</keyword>
<evidence type="ECO:0000256" key="7">
    <source>
        <dbReference type="ARBA" id="ARBA00022771"/>
    </source>
</evidence>
<dbReference type="InterPro" id="IPR006171">
    <property type="entry name" value="TOPRIM_dom"/>
</dbReference>
<keyword evidence="9" id="KW-0460">Magnesium</keyword>
<dbReference type="SUPFAM" id="SSF57783">
    <property type="entry name" value="Zinc beta-ribbon"/>
    <property type="match status" value="1"/>
</dbReference>
<dbReference type="Proteomes" id="UP000242850">
    <property type="component" value="Unassembled WGS sequence"/>
</dbReference>
<dbReference type="InterPro" id="IPR019475">
    <property type="entry name" value="DNA_primase_DnaB-bd"/>
</dbReference>
<evidence type="ECO:0000256" key="6">
    <source>
        <dbReference type="ARBA" id="ARBA00022723"/>
    </source>
</evidence>
<dbReference type="PROSITE" id="PS50880">
    <property type="entry name" value="TOPRIM"/>
    <property type="match status" value="1"/>
</dbReference>
<dbReference type="InterPro" id="IPR030846">
    <property type="entry name" value="DnaG_bac"/>
</dbReference>
<dbReference type="GO" id="GO:1990077">
    <property type="term" value="C:primosome complex"/>
    <property type="evidence" value="ECO:0007669"/>
    <property type="project" value="UniProtKB-KW"/>
</dbReference>
<keyword evidence="7 12" id="KW-0863">Zinc-finger</keyword>
<keyword evidence="11 12" id="KW-0804">Transcription</keyword>
<dbReference type="InterPro" id="IPR006295">
    <property type="entry name" value="DNA_primase_DnaG"/>
</dbReference>
<dbReference type="InterPro" id="IPR037068">
    <property type="entry name" value="DNA_primase_core_N_sf"/>
</dbReference>
<evidence type="ECO:0000256" key="1">
    <source>
        <dbReference type="ARBA" id="ARBA00022478"/>
    </source>
</evidence>
<evidence type="ECO:0000313" key="17">
    <source>
        <dbReference type="Proteomes" id="UP000242850"/>
    </source>
</evidence>
<protein>
    <recommendedName>
        <fullName evidence="12 13">DNA primase</fullName>
        <ecNumber evidence="12">2.7.7.101</ecNumber>
    </recommendedName>
</protein>
<evidence type="ECO:0000256" key="8">
    <source>
        <dbReference type="ARBA" id="ARBA00022833"/>
    </source>
</evidence>
<feature type="zinc finger region" description="CHC2-type" evidence="12 14">
    <location>
        <begin position="54"/>
        <end position="78"/>
    </location>
</feature>
<evidence type="ECO:0000256" key="13">
    <source>
        <dbReference type="PIRNR" id="PIRNR002811"/>
    </source>
</evidence>
<proteinExistence type="inferred from homology"/>
<evidence type="ECO:0000256" key="9">
    <source>
        <dbReference type="ARBA" id="ARBA00022842"/>
    </source>
</evidence>
<dbReference type="GO" id="GO:0006269">
    <property type="term" value="P:DNA replication, synthesis of primer"/>
    <property type="evidence" value="ECO:0007669"/>
    <property type="project" value="UniProtKB-UniRule"/>
</dbReference>
<dbReference type="PIRSF" id="PIRSF002811">
    <property type="entry name" value="DnaG"/>
    <property type="match status" value="1"/>
</dbReference>
<dbReference type="InterPro" id="IPR016136">
    <property type="entry name" value="DNA_helicase_N/primase_C"/>
</dbReference>
<dbReference type="Pfam" id="PF08275">
    <property type="entry name" value="DNAG_N"/>
    <property type="match status" value="1"/>
</dbReference>
<dbReference type="InterPro" id="IPR013264">
    <property type="entry name" value="DNAG_N"/>
</dbReference>
<comment type="domain">
    <text evidence="12">Contains an N-terminal zinc-binding domain, a central core domain that contains the primase activity, and a C-terminal DnaB-binding domain.</text>
</comment>
<feature type="domain" description="Toprim" evidence="15">
    <location>
        <begin position="263"/>
        <end position="344"/>
    </location>
</feature>
<evidence type="ECO:0000256" key="3">
    <source>
        <dbReference type="ARBA" id="ARBA00022679"/>
    </source>
</evidence>
<dbReference type="InterPro" id="IPR050219">
    <property type="entry name" value="DnaG_primase"/>
</dbReference>
<keyword evidence="5 12" id="KW-0235">DNA replication</keyword>
<dbReference type="HAMAP" id="MF_00974">
    <property type="entry name" value="DNA_primase_DnaG"/>
    <property type="match status" value="1"/>
</dbReference>
<dbReference type="Gene3D" id="3.40.1360.10">
    <property type="match status" value="1"/>
</dbReference>
<dbReference type="Pfam" id="PF13155">
    <property type="entry name" value="Toprim_2"/>
    <property type="match status" value="1"/>
</dbReference>
<dbReference type="FunFam" id="3.90.580.10:FF:000001">
    <property type="entry name" value="DNA primase"/>
    <property type="match status" value="1"/>
</dbReference>
<keyword evidence="17" id="KW-1185">Reference proteome</keyword>
<dbReference type="FunFam" id="3.90.980.10:FF:000001">
    <property type="entry name" value="DNA primase"/>
    <property type="match status" value="1"/>
</dbReference>
<dbReference type="Pfam" id="PF10410">
    <property type="entry name" value="DnaB_bind"/>
    <property type="match status" value="1"/>
</dbReference>
<dbReference type="GO" id="GO:0003899">
    <property type="term" value="F:DNA-directed RNA polymerase activity"/>
    <property type="evidence" value="ECO:0007669"/>
    <property type="project" value="UniProtKB-UniRule"/>
</dbReference>
<dbReference type="FunFam" id="3.40.1360.10:FF:000002">
    <property type="entry name" value="DNA primase"/>
    <property type="match status" value="1"/>
</dbReference>
<dbReference type="InterPro" id="IPR036977">
    <property type="entry name" value="DNA_primase_Znf_CHC2"/>
</dbReference>
<dbReference type="InterPro" id="IPR034151">
    <property type="entry name" value="TOPRIM_DnaG_bac"/>
</dbReference>
<accession>A0A1H5UFW7</accession>
<name>A0A1H5UFW7_9CLOT</name>
<evidence type="ECO:0000256" key="5">
    <source>
        <dbReference type="ARBA" id="ARBA00022705"/>
    </source>
</evidence>
<evidence type="ECO:0000256" key="4">
    <source>
        <dbReference type="ARBA" id="ARBA00022695"/>
    </source>
</evidence>
<dbReference type="Gene3D" id="3.90.980.10">
    <property type="entry name" value="DNA primase, catalytic core, N-terminal domain"/>
    <property type="match status" value="1"/>
</dbReference>
<sequence length="597" mass="68638">MNVYVEKYNKYQVMFFMRIPEQVIDMIIQKNDIVEVISEYVSLKRVGKGYMGVCPFHNDKGPSLSVSPDKQLFHCFGCGAAGNVVGFIMRIRNLEFIDAIKYLADRVNIPLDANSYKNSEVEKIYEINILAARYFYSNLQQNGDKVKYLLDRGLDIKTIKRFGLGYSLNSYTSLLDYLKKKGYNEDLLLKAGLVLKGGKGYYDRFRNRIMFPVFDYKGRVIGFGGRVLDDSKPKYLNSPETPVFKKGTNLYGLNFVLKNGVPNDLIIVEGYMDCIKLHQHGVINTVASLGTALTKEQAKLIKRYCNNVYLCYDSDAAGKAATLRGIEVLHSEGLDIKIINIPKGKDPDEFINDYGVEEFKKLIQDALPAIEHLIMAAKSNKNLDNPRDRVMFIKEVVDILRILNDEVEVQAYAAKAYELTGIAPHVILEQLNIARKMKNNNWNNSQYKRNNIIGGNIFIEPGYKKAERTLLMFCLKDEDIKQYIMQKINPDEFITPSYKKVAQLIYSGEREINSILSKFEEKNDIQDVAKIFVDEEIEEVSFEFINGLIKTIKKYDLEKKIEDIKLQIKRLEKTDNFSEIIYLTKHLEDLKRQLALL</sequence>
<evidence type="ECO:0000256" key="12">
    <source>
        <dbReference type="HAMAP-Rule" id="MF_00974"/>
    </source>
</evidence>
<evidence type="ECO:0000256" key="14">
    <source>
        <dbReference type="PIRSR" id="PIRSR002811-1"/>
    </source>
</evidence>
<reference evidence="17" key="1">
    <citation type="submission" date="2016-10" db="EMBL/GenBank/DDBJ databases">
        <authorList>
            <person name="Varghese N."/>
            <person name="Submissions S."/>
        </authorList>
    </citation>
    <scope>NUCLEOTIDE SEQUENCE [LARGE SCALE GENOMIC DNA]</scope>
    <source>
        <strain evidence="17">DSM 5463</strain>
    </source>
</reference>
<evidence type="ECO:0000256" key="11">
    <source>
        <dbReference type="ARBA" id="ARBA00023163"/>
    </source>
</evidence>
<dbReference type="GO" id="GO:0003677">
    <property type="term" value="F:DNA binding"/>
    <property type="evidence" value="ECO:0007669"/>
    <property type="project" value="UniProtKB-KW"/>
</dbReference>
<dbReference type="SUPFAM" id="SSF56731">
    <property type="entry name" value="DNA primase core"/>
    <property type="match status" value="1"/>
</dbReference>
<dbReference type="AlphaFoldDB" id="A0A1H5UFW7"/>
<keyword evidence="2 12" id="KW-0639">Primosome</keyword>
<dbReference type="SMART" id="SM00493">
    <property type="entry name" value="TOPRIM"/>
    <property type="match status" value="1"/>
</dbReference>